<organism evidence="5 6">
    <name type="scientific">Nocardia jiangsuensis</name>
    <dbReference type="NCBI Taxonomy" id="1691563"/>
    <lineage>
        <taxon>Bacteria</taxon>
        <taxon>Bacillati</taxon>
        <taxon>Actinomycetota</taxon>
        <taxon>Actinomycetes</taxon>
        <taxon>Mycobacteriales</taxon>
        <taxon>Nocardiaceae</taxon>
        <taxon>Nocardia</taxon>
    </lineage>
</organism>
<comment type="cofactor">
    <cofactor evidence="1">
        <name>pyridoxal 5'-phosphate</name>
        <dbReference type="ChEBI" id="CHEBI:597326"/>
    </cofactor>
</comment>
<evidence type="ECO:0000313" key="6">
    <source>
        <dbReference type="Proteomes" id="UP001595696"/>
    </source>
</evidence>
<dbReference type="Proteomes" id="UP001595696">
    <property type="component" value="Unassembled WGS sequence"/>
</dbReference>
<proteinExistence type="predicted"/>
<evidence type="ECO:0000259" key="4">
    <source>
        <dbReference type="Pfam" id="PF02784"/>
    </source>
</evidence>
<dbReference type="InterPro" id="IPR022653">
    <property type="entry name" value="De-COase2_pyr-phos_BS"/>
</dbReference>
<dbReference type="CDD" id="cd06842">
    <property type="entry name" value="PLPDE_III_Y4yA_like"/>
    <property type="match status" value="1"/>
</dbReference>
<dbReference type="PROSITE" id="PS00878">
    <property type="entry name" value="ODR_DC_2_1"/>
    <property type="match status" value="1"/>
</dbReference>
<keyword evidence="2" id="KW-0456">Lyase</keyword>
<sequence>MDADLVLRPRVDGLLTEVLADPGRLSELVQALGSPLNLVLPQRLAENAAAFDAVYERHRLSGTIYFAHKANRSSALVRELAATGCGIDVASLGELRHALAAGFTGDRIMATGPKDTEFLWLAARVGAVVSADSAQELSALAGIVARFGLDPVRVMIRFGGFDSPGVPILSRPSRFGVHSGELPGVLDLLENHRKELRLLGTAFHLDTTGIEEKALALEGCLVAMSAALARGFAPTAIDIGGGFGVNYLAARQDWERYTTELGRAALGQRPPLTWQNHGYGLRAEGGTLRGALGLYPAHRRLAGADYLAELLAHESAALGRPLATLLLENLYDLHIEPGRALTDQCGLTLARVAEVRTLHTGDVLVRLAANSRDISIEDHAVLMDPLLLPVRREPGAPAAVYLGGNLCLEDDFLTRRAVLLPQLPAPGDLLAFVNTAGYFMDFAAGPALMQPQARTVAVYPAAGGWGWCLDEQYWPGKGDRS</sequence>
<keyword evidence="3" id="KW-0663">Pyridoxal phosphate</keyword>
<dbReference type="InterPro" id="IPR022644">
    <property type="entry name" value="De-COase2_N"/>
</dbReference>
<evidence type="ECO:0000313" key="5">
    <source>
        <dbReference type="EMBL" id="MFC3965693.1"/>
    </source>
</evidence>
<dbReference type="InterPro" id="IPR000183">
    <property type="entry name" value="Orn/DAP/Arg_de-COase"/>
</dbReference>
<dbReference type="SUPFAM" id="SSF50621">
    <property type="entry name" value="Alanine racemase C-terminal domain-like"/>
    <property type="match status" value="1"/>
</dbReference>
<dbReference type="SUPFAM" id="SSF51419">
    <property type="entry name" value="PLP-binding barrel"/>
    <property type="match status" value="1"/>
</dbReference>
<name>A0ABV8E0F4_9NOCA</name>
<dbReference type="InterPro" id="IPR009006">
    <property type="entry name" value="Ala_racemase/Decarboxylase_C"/>
</dbReference>
<dbReference type="PANTHER" id="PTHR43727:SF2">
    <property type="entry name" value="GROUP IV DECARBOXYLASE"/>
    <property type="match status" value="1"/>
</dbReference>
<dbReference type="PRINTS" id="PR01179">
    <property type="entry name" value="ODADCRBXLASE"/>
</dbReference>
<keyword evidence="6" id="KW-1185">Reference proteome</keyword>
<comment type="caution">
    <text evidence="5">The sequence shown here is derived from an EMBL/GenBank/DDBJ whole genome shotgun (WGS) entry which is preliminary data.</text>
</comment>
<evidence type="ECO:0000256" key="1">
    <source>
        <dbReference type="ARBA" id="ARBA00001933"/>
    </source>
</evidence>
<evidence type="ECO:0000256" key="3">
    <source>
        <dbReference type="ARBA" id="ARBA00022898"/>
    </source>
</evidence>
<dbReference type="Gene3D" id="2.40.37.10">
    <property type="entry name" value="Lyase, Ornithine Decarboxylase, Chain A, domain 1"/>
    <property type="match status" value="1"/>
</dbReference>
<gene>
    <name evidence="5" type="ORF">ACFO0B_27200</name>
</gene>
<dbReference type="EMBL" id="JBHSAX010000022">
    <property type="protein sequence ID" value="MFC3965693.1"/>
    <property type="molecule type" value="Genomic_DNA"/>
</dbReference>
<dbReference type="Gene3D" id="3.20.20.10">
    <property type="entry name" value="Alanine racemase"/>
    <property type="match status" value="1"/>
</dbReference>
<evidence type="ECO:0000256" key="2">
    <source>
        <dbReference type="ARBA" id="ARBA00022793"/>
    </source>
</evidence>
<feature type="domain" description="Orn/DAP/Arg decarboxylase 2 N-terminal" evidence="4">
    <location>
        <begin position="61"/>
        <end position="261"/>
    </location>
</feature>
<dbReference type="InterPro" id="IPR029066">
    <property type="entry name" value="PLP-binding_barrel"/>
</dbReference>
<dbReference type="Pfam" id="PF02784">
    <property type="entry name" value="Orn_Arg_deC_N"/>
    <property type="match status" value="1"/>
</dbReference>
<dbReference type="InterPro" id="IPR042152">
    <property type="entry name" value="Y4yA-like"/>
</dbReference>
<dbReference type="RefSeq" id="WP_378615757.1">
    <property type="nucleotide sequence ID" value="NZ_JBHSAX010000022.1"/>
</dbReference>
<keyword evidence="2" id="KW-0210">Decarboxylase</keyword>
<protein>
    <submittedName>
        <fullName evidence="5">Y4yA family PLP-dependent enzyme</fullName>
    </submittedName>
</protein>
<accession>A0ABV8E0F4</accession>
<dbReference type="PANTHER" id="PTHR43727">
    <property type="entry name" value="DIAMINOPIMELATE DECARBOXYLASE"/>
    <property type="match status" value="1"/>
</dbReference>
<reference evidence="6" key="1">
    <citation type="journal article" date="2019" name="Int. J. Syst. Evol. Microbiol.">
        <title>The Global Catalogue of Microorganisms (GCM) 10K type strain sequencing project: providing services to taxonomists for standard genome sequencing and annotation.</title>
        <authorList>
            <consortium name="The Broad Institute Genomics Platform"/>
            <consortium name="The Broad Institute Genome Sequencing Center for Infectious Disease"/>
            <person name="Wu L."/>
            <person name="Ma J."/>
        </authorList>
    </citation>
    <scope>NUCLEOTIDE SEQUENCE [LARGE SCALE GENOMIC DNA]</scope>
    <source>
        <strain evidence="6">CGMCC 4.7330</strain>
    </source>
</reference>